<proteinExistence type="predicted"/>
<dbReference type="PhylomeDB" id="A0A0G4HMK6"/>
<dbReference type="Pfam" id="PF13516">
    <property type="entry name" value="LRR_6"/>
    <property type="match status" value="2"/>
</dbReference>
<dbReference type="PANTHER" id="PTHR24114:SF2">
    <property type="entry name" value="F-BOX DOMAIN-CONTAINING PROTEIN-RELATED"/>
    <property type="match status" value="1"/>
</dbReference>
<gene>
    <name evidence="2" type="ORF">Cvel_7563</name>
</gene>
<dbReference type="PANTHER" id="PTHR24114">
    <property type="entry name" value="LEUCINE RICH REPEAT FAMILY PROTEIN"/>
    <property type="match status" value="1"/>
</dbReference>
<dbReference type="InterPro" id="IPR001611">
    <property type="entry name" value="Leu-rich_rpt"/>
</dbReference>
<dbReference type="SMART" id="SM00368">
    <property type="entry name" value="LRR_RI"/>
    <property type="match status" value="5"/>
</dbReference>
<evidence type="ECO:0000256" key="1">
    <source>
        <dbReference type="SAM" id="Coils"/>
    </source>
</evidence>
<keyword evidence="1" id="KW-0175">Coiled coil</keyword>
<dbReference type="AlphaFoldDB" id="A0A0G4HMK6"/>
<dbReference type="VEuPathDB" id="CryptoDB:Cvel_7563"/>
<accession>A0A0G4HMK6</accession>
<dbReference type="InterPro" id="IPR052394">
    <property type="entry name" value="LRR-containing"/>
</dbReference>
<protein>
    <submittedName>
        <fullName evidence="2">Uncharacterized protein</fullName>
    </submittedName>
</protein>
<dbReference type="EMBL" id="CDMZ01003217">
    <property type="protein sequence ID" value="CEM45550.1"/>
    <property type="molecule type" value="Genomic_DNA"/>
</dbReference>
<dbReference type="Gene3D" id="3.80.10.10">
    <property type="entry name" value="Ribonuclease Inhibitor"/>
    <property type="match status" value="2"/>
</dbReference>
<name>A0A0G4HMK6_9ALVE</name>
<dbReference type="SUPFAM" id="SSF52047">
    <property type="entry name" value="RNI-like"/>
    <property type="match status" value="1"/>
</dbReference>
<feature type="coiled-coil region" evidence="1">
    <location>
        <begin position="378"/>
        <end position="486"/>
    </location>
</feature>
<feature type="coiled-coil region" evidence="1">
    <location>
        <begin position="283"/>
        <end position="338"/>
    </location>
</feature>
<sequence>MDRYLERFFKDHECSDHINLSNKFVGEKGARALKHFLLSHAGIVSLELQGNNFGSSSVELLACGLSNQPSLTTLSLEWNPILDSAGLTRLASVIGLHPCIQKLNLRECQIGSSGAGALCDMIAKNRSLREIDLAHNHLGPEGVSIVARGLQDNCSITSLNLTGNGASQDQLCSVENILVRNRCFKRPCTPCPGSPCVRPCVSPCGVVVSEKIVSSPCFPCPPDSCPERTVRDELCRTAQLLSETRQELSARAAEGAALRTEAQEKGEKVAETSAALKTTQLSLKETQETLSIRQEEAERLRTRLNEKSTQVAELLSNRQDLERELAETAELATQREREIGVFQKRLADRRGAFEELREKHEAAHKDMLKHMERADKFEAEADKNAHAAKENRAALESRTSELEQLIKTHKAEVQGAEEALKQARRTHLLALKDSETQTQKVRETLNERDRELRDATAELVQAQTDVRAKQLEIHQKEDAMRELQSLFDAKVREAADRELQADKRAATAEREKAQLLFEFNAAKDTIKGMEQQLHQRLLEVDQLRSEGRQKDKEVQDAKLENMTLQKEIQMKERQIGDVQSQAKAREDELRNRVNKAYGFDAAAWENRGSGRYRIFDLTKEGPKVTIPEMQKEFTTPALVTVTTDGPATRRAEDTCSNVAATFREFLHTYQESVSLSVGVKSGDFSLGLHAHREVDEIYHAITDKRQAIGTSTSWWGMYQVSLPPCLLK</sequence>
<dbReference type="InterPro" id="IPR032675">
    <property type="entry name" value="LRR_dom_sf"/>
</dbReference>
<feature type="coiled-coil region" evidence="1">
    <location>
        <begin position="526"/>
        <end position="581"/>
    </location>
</feature>
<evidence type="ECO:0000313" key="2">
    <source>
        <dbReference type="EMBL" id="CEM45550.1"/>
    </source>
</evidence>
<organism evidence="2">
    <name type="scientific">Chromera velia CCMP2878</name>
    <dbReference type="NCBI Taxonomy" id="1169474"/>
    <lineage>
        <taxon>Eukaryota</taxon>
        <taxon>Sar</taxon>
        <taxon>Alveolata</taxon>
        <taxon>Colpodellida</taxon>
        <taxon>Chromeraceae</taxon>
        <taxon>Chromera</taxon>
    </lineage>
</organism>
<reference evidence="2" key="1">
    <citation type="submission" date="2014-11" db="EMBL/GenBank/DDBJ databases">
        <authorList>
            <person name="Otto D Thomas"/>
            <person name="Naeem Raeece"/>
        </authorList>
    </citation>
    <scope>NUCLEOTIDE SEQUENCE</scope>
</reference>